<comment type="caution">
    <text evidence="4">The sequence shown here is derived from an EMBL/GenBank/DDBJ whole genome shotgun (WGS) entry which is preliminary data.</text>
</comment>
<dbReference type="PROSITE" id="PS51841">
    <property type="entry name" value="LTD"/>
    <property type="match status" value="1"/>
</dbReference>
<dbReference type="InterPro" id="IPR036415">
    <property type="entry name" value="Lamin_tail_dom_sf"/>
</dbReference>
<feature type="region of interest" description="Disordered" evidence="1">
    <location>
        <begin position="403"/>
        <end position="436"/>
    </location>
</feature>
<protein>
    <submittedName>
        <fullName evidence="4">Lamin tail domain-containing protein</fullName>
    </submittedName>
</protein>
<evidence type="ECO:0000313" key="5">
    <source>
        <dbReference type="Proteomes" id="UP001610063"/>
    </source>
</evidence>
<proteinExistence type="predicted"/>
<evidence type="ECO:0000259" key="3">
    <source>
        <dbReference type="PROSITE" id="PS51841"/>
    </source>
</evidence>
<name>A0ABW7N7P1_9BACT</name>
<dbReference type="Proteomes" id="UP001610063">
    <property type="component" value="Unassembled WGS sequence"/>
</dbReference>
<keyword evidence="2" id="KW-0732">Signal</keyword>
<dbReference type="EMBL" id="JBIPKE010000012">
    <property type="protein sequence ID" value="MFH6982714.1"/>
    <property type="molecule type" value="Genomic_DNA"/>
</dbReference>
<evidence type="ECO:0000313" key="4">
    <source>
        <dbReference type="EMBL" id="MFH6982714.1"/>
    </source>
</evidence>
<organism evidence="4 5">
    <name type="scientific">Marinoscillum luteum</name>
    <dbReference type="NCBI Taxonomy" id="861051"/>
    <lineage>
        <taxon>Bacteria</taxon>
        <taxon>Pseudomonadati</taxon>
        <taxon>Bacteroidota</taxon>
        <taxon>Cytophagia</taxon>
        <taxon>Cytophagales</taxon>
        <taxon>Reichenbachiellaceae</taxon>
        <taxon>Marinoscillum</taxon>
    </lineage>
</organism>
<feature type="signal peptide" evidence="2">
    <location>
        <begin position="1"/>
        <end position="23"/>
    </location>
</feature>
<feature type="domain" description="LTD" evidence="3">
    <location>
        <begin position="247"/>
        <end position="375"/>
    </location>
</feature>
<dbReference type="InterPro" id="IPR001322">
    <property type="entry name" value="Lamin_tail_dom"/>
</dbReference>
<gene>
    <name evidence="4" type="ORF">ACHKAR_04650</name>
</gene>
<keyword evidence="5" id="KW-1185">Reference proteome</keyword>
<feature type="chain" id="PRO_5046048665" evidence="2">
    <location>
        <begin position="24"/>
        <end position="626"/>
    </location>
</feature>
<dbReference type="SUPFAM" id="SSF74853">
    <property type="entry name" value="Lamin A/C globular tail domain"/>
    <property type="match status" value="1"/>
</dbReference>
<evidence type="ECO:0000256" key="2">
    <source>
        <dbReference type="SAM" id="SignalP"/>
    </source>
</evidence>
<sequence length="626" mass="67819">MTLLKTKTILLMLLAFYSSSAQLSINSLDTDHTIDFDNTLLGVNLGPLQGLGLVNLPVTLGQLDSRAWAIYGMSDGDVPFDGTGLLGDFTGGISQGGVALSALYAFNTATILSPDYALGFQANDTDMTPGSLRLKLQNDIVATTIRTVTVSYDVYVYNDQNASSAIDLAFSSDNTTYETVDSKKVTTTTTADGSPEWVKYSVSKTIYGLSWDSGANFYLSWQFDDASGSGARDEFAIDNIVVNVGNSHPDILITEIMYDPNSAEPDYEWVEVYNNSIVPIDLEGFILYDNSGSAGETPITESYTLAPNEGVILIDQNITDADFQAAWATGNTIPTLSVNLPDLSNTGMSLGLWGNSAYYDDGNLTNALDEVTYQNGSGSWPAVGSSDGKSIYLQSLASDNNTGSSWAQSNDATSTPTGYAHTIPAQGGGSGSDVGSPYAGEGALPVTWLSVDVSLVNNQRPKITWSTAQEINNEWFHVEKSYNGENWSVIGQLKGKGNYKGVSVYTYEDLPLIRSCYYRIRQIDYDGKWEHSEVRYIVPSHTGETEIYPTLLENGNRTMNIKNLLPGVSVDIIMYTPEGKLAFQTHLIPESTGADLMIPEYIINGTHIISISSPTGLLHKSRIVLR</sequence>
<reference evidence="4 5" key="1">
    <citation type="journal article" date="2013" name="Int. J. Syst. Evol. Microbiol.">
        <title>Marinoscillum luteum sp. nov., isolated from marine sediment.</title>
        <authorList>
            <person name="Cha I.T."/>
            <person name="Park S.J."/>
            <person name="Kim S.J."/>
            <person name="Kim J.G."/>
            <person name="Jung M.Y."/>
            <person name="Shin K.S."/>
            <person name="Kwon K.K."/>
            <person name="Yang S.H."/>
            <person name="Seo Y.S."/>
            <person name="Rhee S.K."/>
        </authorList>
    </citation>
    <scope>NUCLEOTIDE SEQUENCE [LARGE SCALE GENOMIC DNA]</scope>
    <source>
        <strain evidence="4 5">KCTC 23939</strain>
    </source>
</reference>
<dbReference type="RefSeq" id="WP_395416374.1">
    <property type="nucleotide sequence ID" value="NZ_JBIPKE010000012.1"/>
</dbReference>
<accession>A0ABW7N7P1</accession>
<evidence type="ECO:0000256" key="1">
    <source>
        <dbReference type="SAM" id="MobiDB-lite"/>
    </source>
</evidence>
<dbReference type="Pfam" id="PF00932">
    <property type="entry name" value="LTD"/>
    <property type="match status" value="1"/>
</dbReference>
<feature type="compositionally biased region" description="Polar residues" evidence="1">
    <location>
        <begin position="403"/>
        <end position="417"/>
    </location>
</feature>